<protein>
    <submittedName>
        <fullName evidence="4">Glycosyl transferase, group 1</fullName>
    </submittedName>
</protein>
<dbReference type="InterPro" id="IPR028098">
    <property type="entry name" value="Glyco_trans_4-like_N"/>
</dbReference>
<evidence type="ECO:0000259" key="2">
    <source>
        <dbReference type="Pfam" id="PF00534"/>
    </source>
</evidence>
<sequence>MRGKILVDSISLLSPLTGIGRYTYEISKYLDPKSRNFFYGYYSKKLIEPSSGKDIKKLKSFIIKYPIIKRVARKLLRLSSQIFKPSYDIYWQPNFIPNSGIKAKKIVTTVHDFSFILHKDFHPKERIEYFENNFFQNIYKSDFIITGSNFSKEEILDRLDFDKSKIRVIYHGIEHNIFKVKESIDLDIKLPSKFIFSVGSIEPRKNLLGLLKAYDNFSNNFKDEYKLVLAGFKGWENSEVMEIIDENRDNIEYLGFVSDDELASLYNLASLFIFPSFYEGFGLPVLEAMACGTPVVCSDSSSLPEVGGDAVIYCNPHSIDDIKEKIEFVLNDTNLQKNMIAKGLVQAKKFSWEKSANEHITLFKSLI</sequence>
<dbReference type="SUPFAM" id="SSF53756">
    <property type="entry name" value="UDP-Glycosyltransferase/glycogen phosphorylase"/>
    <property type="match status" value="1"/>
</dbReference>
<dbReference type="FunFam" id="3.40.50.2000:FF:000119">
    <property type="entry name" value="Glycosyl transferase group 1"/>
    <property type="match status" value="1"/>
</dbReference>
<dbReference type="InterPro" id="IPR001296">
    <property type="entry name" value="Glyco_trans_1"/>
</dbReference>
<accession>A0A1W1EHX2</accession>
<proteinExistence type="predicted"/>
<dbReference type="PANTHER" id="PTHR46401">
    <property type="entry name" value="GLYCOSYLTRANSFERASE WBBK-RELATED"/>
    <property type="match status" value="1"/>
</dbReference>
<dbReference type="CDD" id="cd03809">
    <property type="entry name" value="GT4_MtfB-like"/>
    <property type="match status" value="1"/>
</dbReference>
<reference evidence="4" key="1">
    <citation type="submission" date="2016-10" db="EMBL/GenBank/DDBJ databases">
        <authorList>
            <person name="de Groot N.N."/>
        </authorList>
    </citation>
    <scope>NUCLEOTIDE SEQUENCE</scope>
</reference>
<feature type="domain" description="Glycosyltransferase subfamily 4-like N-terminal" evidence="3">
    <location>
        <begin position="18"/>
        <end position="175"/>
    </location>
</feature>
<evidence type="ECO:0000313" key="4">
    <source>
        <dbReference type="EMBL" id="SHO80465.1"/>
    </source>
</evidence>
<dbReference type="GO" id="GO:0016757">
    <property type="term" value="F:glycosyltransferase activity"/>
    <property type="evidence" value="ECO:0007669"/>
    <property type="project" value="InterPro"/>
</dbReference>
<keyword evidence="1 4" id="KW-0808">Transferase</keyword>
<evidence type="ECO:0000256" key="1">
    <source>
        <dbReference type="ARBA" id="ARBA00022679"/>
    </source>
</evidence>
<dbReference type="PANTHER" id="PTHR46401:SF2">
    <property type="entry name" value="GLYCOSYLTRANSFERASE WBBK-RELATED"/>
    <property type="match status" value="1"/>
</dbReference>
<dbReference type="AlphaFoldDB" id="A0A1W1EHX2"/>
<dbReference type="EMBL" id="FRYL01000011">
    <property type="protein sequence ID" value="SHO80465.1"/>
    <property type="molecule type" value="Genomic_DNA"/>
</dbReference>
<organism evidence="4">
    <name type="scientific">hydrothermal vent metagenome</name>
    <dbReference type="NCBI Taxonomy" id="652676"/>
    <lineage>
        <taxon>unclassified sequences</taxon>
        <taxon>metagenomes</taxon>
        <taxon>ecological metagenomes</taxon>
    </lineage>
</organism>
<gene>
    <name evidence="4" type="ORF">MNB_SV-15-1333</name>
</gene>
<dbReference type="Gene3D" id="3.40.50.2000">
    <property type="entry name" value="Glycogen Phosphorylase B"/>
    <property type="match status" value="2"/>
</dbReference>
<dbReference type="Pfam" id="PF13439">
    <property type="entry name" value="Glyco_transf_4"/>
    <property type="match status" value="1"/>
</dbReference>
<evidence type="ECO:0000259" key="3">
    <source>
        <dbReference type="Pfam" id="PF13439"/>
    </source>
</evidence>
<feature type="domain" description="Glycosyl transferase family 1" evidence="2">
    <location>
        <begin position="186"/>
        <end position="343"/>
    </location>
</feature>
<name>A0A1W1EHX2_9ZZZZ</name>
<dbReference type="Pfam" id="PF00534">
    <property type="entry name" value="Glycos_transf_1"/>
    <property type="match status" value="1"/>
</dbReference>